<proteinExistence type="predicted"/>
<dbReference type="EMBL" id="CP066770">
    <property type="protein sequence ID" value="QQK04772.1"/>
    <property type="molecule type" value="Genomic_DNA"/>
</dbReference>
<protein>
    <submittedName>
        <fullName evidence="1">Terminase</fullName>
    </submittedName>
</protein>
<dbReference type="AlphaFoldDB" id="A0A7T7AJJ7"/>
<dbReference type="RefSeq" id="WP_199568814.1">
    <property type="nucleotide sequence ID" value="NZ_CP066770.1"/>
</dbReference>
<evidence type="ECO:0000313" key="2">
    <source>
        <dbReference type="Proteomes" id="UP000596205"/>
    </source>
</evidence>
<organism evidence="1 2">
    <name type="scientific">Burkholderia anthina</name>
    <dbReference type="NCBI Taxonomy" id="179879"/>
    <lineage>
        <taxon>Bacteria</taxon>
        <taxon>Pseudomonadati</taxon>
        <taxon>Pseudomonadota</taxon>
        <taxon>Betaproteobacteria</taxon>
        <taxon>Burkholderiales</taxon>
        <taxon>Burkholderiaceae</taxon>
        <taxon>Burkholderia</taxon>
        <taxon>Burkholderia cepacia complex</taxon>
    </lineage>
</organism>
<dbReference type="KEGG" id="bann:JFN94_25935"/>
<gene>
    <name evidence="1" type="ORF">JFN94_25935</name>
</gene>
<sequence length="123" mass="13970">MAAPSKFKPEFVELARNYCLLGATDVELARFFGTTDRTIRTWKQQHPEFAEALEQAKEVADAQVVGALYTNALAGNVTAQIFWLKNRQPAKWRDKIDHEHAGKDGGAIQFQRVERRIIDPKSE</sequence>
<name>A0A7T7AJJ7_9BURK</name>
<evidence type="ECO:0000313" key="1">
    <source>
        <dbReference type="EMBL" id="QQK04772.1"/>
    </source>
</evidence>
<accession>A0A7T7AJJ7</accession>
<reference evidence="1 2" key="1">
    <citation type="submission" date="2020-12" db="EMBL/GenBank/DDBJ databases">
        <title>Complete genome sequence of Burkholderia anthina BJQ0011.</title>
        <authorList>
            <person name="Xu Y."/>
        </authorList>
    </citation>
    <scope>NUCLEOTIDE SEQUENCE [LARGE SCALE GENOMIC DNA]</scope>
    <source>
        <strain evidence="1 2">BJQ0011</strain>
    </source>
</reference>
<dbReference type="Proteomes" id="UP000596205">
    <property type="component" value="Chromosome 2"/>
</dbReference>